<dbReference type="AlphaFoldDB" id="A0AAV1ZIG7"/>
<keyword evidence="1" id="KW-0732">Signal</keyword>
<dbReference type="EMBL" id="CAXIEN010000054">
    <property type="protein sequence ID" value="CAL1271476.1"/>
    <property type="molecule type" value="Genomic_DNA"/>
</dbReference>
<dbReference type="Proteomes" id="UP001497382">
    <property type="component" value="Unassembled WGS sequence"/>
</dbReference>
<keyword evidence="3" id="KW-1185">Reference proteome</keyword>
<comment type="caution">
    <text evidence="2">The sequence shown here is derived from an EMBL/GenBank/DDBJ whole genome shotgun (WGS) entry which is preliminary data.</text>
</comment>
<organism evidence="2 3">
    <name type="scientific">Larinioides sclopetarius</name>
    <dbReference type="NCBI Taxonomy" id="280406"/>
    <lineage>
        <taxon>Eukaryota</taxon>
        <taxon>Metazoa</taxon>
        <taxon>Ecdysozoa</taxon>
        <taxon>Arthropoda</taxon>
        <taxon>Chelicerata</taxon>
        <taxon>Arachnida</taxon>
        <taxon>Araneae</taxon>
        <taxon>Araneomorphae</taxon>
        <taxon>Entelegynae</taxon>
        <taxon>Araneoidea</taxon>
        <taxon>Araneidae</taxon>
        <taxon>Larinioides</taxon>
    </lineage>
</organism>
<feature type="chain" id="PRO_5043707514" evidence="1">
    <location>
        <begin position="26"/>
        <end position="40"/>
    </location>
</feature>
<evidence type="ECO:0000313" key="2">
    <source>
        <dbReference type="EMBL" id="CAL1271476.1"/>
    </source>
</evidence>
<evidence type="ECO:0000313" key="3">
    <source>
        <dbReference type="Proteomes" id="UP001497382"/>
    </source>
</evidence>
<feature type="signal peptide" evidence="1">
    <location>
        <begin position="1"/>
        <end position="25"/>
    </location>
</feature>
<sequence>MKLFSYIIAAATAVLLLMASPAVKADDTSTDASTAGTTSA</sequence>
<reference evidence="2 3" key="1">
    <citation type="submission" date="2024-04" db="EMBL/GenBank/DDBJ databases">
        <authorList>
            <person name="Rising A."/>
            <person name="Reimegard J."/>
            <person name="Sonavane S."/>
            <person name="Akerstrom W."/>
            <person name="Nylinder S."/>
            <person name="Hedman E."/>
            <person name="Kallberg Y."/>
        </authorList>
    </citation>
    <scope>NUCLEOTIDE SEQUENCE [LARGE SCALE GENOMIC DNA]</scope>
</reference>
<proteinExistence type="predicted"/>
<gene>
    <name evidence="2" type="ORF">LARSCL_LOCUS5834</name>
</gene>
<protein>
    <submittedName>
        <fullName evidence="2">Uncharacterized protein</fullName>
    </submittedName>
</protein>
<evidence type="ECO:0000256" key="1">
    <source>
        <dbReference type="SAM" id="SignalP"/>
    </source>
</evidence>
<accession>A0AAV1ZIG7</accession>
<name>A0AAV1ZIG7_9ARAC</name>